<dbReference type="GO" id="GO:0005615">
    <property type="term" value="C:extracellular space"/>
    <property type="evidence" value="ECO:0007669"/>
    <property type="project" value="TreeGrafter"/>
</dbReference>
<dbReference type="Gene3D" id="3.40.390.10">
    <property type="entry name" value="Collagenase (Catalytic Domain)"/>
    <property type="match status" value="1"/>
</dbReference>
<evidence type="ECO:0000256" key="4">
    <source>
        <dbReference type="ARBA" id="ARBA00022729"/>
    </source>
</evidence>
<protein>
    <recommendedName>
        <fullName evidence="20">Peptidase metallopeptidase domain-containing protein</fullName>
    </recommendedName>
</protein>
<feature type="binding site" evidence="13">
    <location>
        <position position="300"/>
    </location>
    <ligand>
        <name>Zn(2+)</name>
        <dbReference type="ChEBI" id="CHEBI:29105"/>
        <label>2</label>
        <note>catalytic</note>
    </ligand>
</feature>
<feature type="binding site" evidence="14">
    <location>
        <position position="278"/>
    </location>
    <ligand>
        <name>Ca(2+)</name>
        <dbReference type="ChEBI" id="CHEBI:29108"/>
        <label>1</label>
    </ligand>
</feature>
<dbReference type="GO" id="GO:0031012">
    <property type="term" value="C:extracellular matrix"/>
    <property type="evidence" value="ECO:0007669"/>
    <property type="project" value="InterPro"/>
</dbReference>
<dbReference type="InterPro" id="IPR000585">
    <property type="entry name" value="Hemopexin-like_dom"/>
</dbReference>
<feature type="binding site" evidence="14">
    <location>
        <position position="255"/>
    </location>
    <ligand>
        <name>Ca(2+)</name>
        <dbReference type="ChEBI" id="CHEBI:29108"/>
        <label>3</label>
    </ligand>
</feature>
<feature type="binding site" evidence="14">
    <location>
        <position position="498"/>
    </location>
    <ligand>
        <name>Ca(2+)</name>
        <dbReference type="ChEBI" id="CHEBI:29108"/>
        <label>5</label>
    </ligand>
</feature>
<dbReference type="SMART" id="SM00120">
    <property type="entry name" value="HX"/>
    <property type="match status" value="4"/>
</dbReference>
<evidence type="ECO:0000259" key="20">
    <source>
        <dbReference type="SMART" id="SM00235"/>
    </source>
</evidence>
<feature type="domain" description="Peptidase metallopeptidase" evidence="20">
    <location>
        <begin position="138"/>
        <end position="341"/>
    </location>
</feature>
<evidence type="ECO:0000256" key="13">
    <source>
        <dbReference type="PIRSR" id="PIRSR001191-2"/>
    </source>
</evidence>
<feature type="active site" evidence="12">
    <location>
        <position position="297"/>
    </location>
</feature>
<dbReference type="InterPro" id="IPR006026">
    <property type="entry name" value="Peptidase_Metallo"/>
</dbReference>
<keyword evidence="5" id="KW-0677">Repeat</keyword>
<evidence type="ECO:0000256" key="10">
    <source>
        <dbReference type="ARBA" id="ARBA00023145"/>
    </source>
</evidence>
<gene>
    <name evidence="21" type="ORF">R5R35_005338</name>
</gene>
<keyword evidence="4 19" id="KW-0732">Signal</keyword>
<evidence type="ECO:0000256" key="9">
    <source>
        <dbReference type="ARBA" id="ARBA00023049"/>
    </source>
</evidence>
<feature type="binding site" evidence="14">
    <location>
        <position position="548"/>
    </location>
    <ligand>
        <name>Ca(2+)</name>
        <dbReference type="ChEBI" id="CHEBI:29108"/>
        <label>5</label>
    </ligand>
</feature>
<dbReference type="EMBL" id="JAZDUA010000235">
    <property type="protein sequence ID" value="KAK7863295.1"/>
    <property type="molecule type" value="Genomic_DNA"/>
</dbReference>
<keyword evidence="9" id="KW-0482">Metalloprotease</keyword>
<feature type="repeat" description="Hemopexin" evidence="17">
    <location>
        <begin position="445"/>
        <end position="491"/>
    </location>
</feature>
<dbReference type="CDD" id="cd00094">
    <property type="entry name" value="HX"/>
    <property type="match status" value="1"/>
</dbReference>
<dbReference type="AlphaFoldDB" id="A0AAN9Z6C2"/>
<feature type="repeat" description="Hemopexin" evidence="17">
    <location>
        <begin position="587"/>
        <end position="636"/>
    </location>
</feature>
<feature type="binding site" evidence="14">
    <location>
        <position position="254"/>
    </location>
    <ligand>
        <name>Ca(2+)</name>
        <dbReference type="ChEBI" id="CHEBI:29108"/>
        <label>3</label>
    </ligand>
</feature>
<dbReference type="GO" id="GO:0006508">
    <property type="term" value="P:proteolysis"/>
    <property type="evidence" value="ECO:0007669"/>
    <property type="project" value="UniProtKB-KW"/>
</dbReference>
<dbReference type="Gene3D" id="2.110.10.10">
    <property type="entry name" value="Hemopexin-like domain"/>
    <property type="match status" value="1"/>
</dbReference>
<evidence type="ECO:0000256" key="15">
    <source>
        <dbReference type="PIRSR" id="PIRSR621190-4"/>
    </source>
</evidence>
<keyword evidence="10" id="KW-0865">Zymogen</keyword>
<keyword evidence="22" id="KW-1185">Reference proteome</keyword>
<keyword evidence="3 13" id="KW-0479">Metal-binding</keyword>
<dbReference type="SUPFAM" id="SSF50923">
    <property type="entry name" value="Hemopexin-like domain"/>
    <property type="match status" value="1"/>
</dbReference>
<comment type="cofactor">
    <cofactor evidence="14">
        <name>Zn(2+)</name>
        <dbReference type="ChEBI" id="CHEBI:29105"/>
    </cofactor>
    <text evidence="14">Binds 2 Zn(2+) ions per subunit.</text>
</comment>
<feature type="repeat" description="Hemopexin" evidence="17">
    <location>
        <begin position="492"/>
        <end position="541"/>
    </location>
</feature>
<evidence type="ECO:0000313" key="22">
    <source>
        <dbReference type="Proteomes" id="UP001378592"/>
    </source>
</evidence>
<dbReference type="Pfam" id="PF00413">
    <property type="entry name" value="Peptidase_M10"/>
    <property type="match status" value="1"/>
</dbReference>
<feature type="region of interest" description="Disordered" evidence="18">
    <location>
        <begin position="338"/>
        <end position="451"/>
    </location>
</feature>
<dbReference type="GO" id="GO:0004222">
    <property type="term" value="F:metalloendopeptidase activity"/>
    <property type="evidence" value="ECO:0007669"/>
    <property type="project" value="InterPro"/>
</dbReference>
<dbReference type="GO" id="GO:0008270">
    <property type="term" value="F:zinc ion binding"/>
    <property type="evidence" value="ECO:0007669"/>
    <property type="project" value="InterPro"/>
</dbReference>
<dbReference type="SUPFAM" id="SSF47090">
    <property type="entry name" value="PGBD-like"/>
    <property type="match status" value="1"/>
</dbReference>
<evidence type="ECO:0000256" key="12">
    <source>
        <dbReference type="PIRSR" id="PIRSR001191-1"/>
    </source>
</evidence>
<dbReference type="SUPFAM" id="SSF55486">
    <property type="entry name" value="Metalloproteases ('zincins'), catalytic domain"/>
    <property type="match status" value="1"/>
</dbReference>
<dbReference type="InterPro" id="IPR036375">
    <property type="entry name" value="Hemopexin-like_dom_sf"/>
</dbReference>
<dbReference type="GO" id="GO:0030198">
    <property type="term" value="P:extracellular matrix organization"/>
    <property type="evidence" value="ECO:0007669"/>
    <property type="project" value="TreeGrafter"/>
</dbReference>
<dbReference type="PROSITE" id="PS00024">
    <property type="entry name" value="HEMOPEXIN"/>
    <property type="match status" value="1"/>
</dbReference>
<feature type="modified residue" description="Phosphotyrosine; by PKDCC" evidence="15">
    <location>
        <position position="530"/>
    </location>
</feature>
<feature type="compositionally biased region" description="Acidic residues" evidence="18">
    <location>
        <begin position="358"/>
        <end position="375"/>
    </location>
</feature>
<dbReference type="InterPro" id="IPR021190">
    <property type="entry name" value="Pept_M10A"/>
</dbReference>
<proteinExistence type="inferred from homology"/>
<dbReference type="CDD" id="cd04278">
    <property type="entry name" value="ZnMc_MMP"/>
    <property type="match status" value="1"/>
</dbReference>
<evidence type="ECO:0000256" key="1">
    <source>
        <dbReference type="ARBA" id="ARBA00010370"/>
    </source>
</evidence>
<dbReference type="InterPro" id="IPR002477">
    <property type="entry name" value="Peptidoglycan-bd-like"/>
</dbReference>
<keyword evidence="11" id="KW-1015">Disulfide bond</keyword>
<keyword evidence="8 14" id="KW-0106">Calcium</keyword>
<comment type="caution">
    <text evidence="21">The sequence shown here is derived from an EMBL/GenBank/DDBJ whole genome shotgun (WGS) entry which is preliminary data.</text>
</comment>
<dbReference type="InterPro" id="IPR001818">
    <property type="entry name" value="Pept_M10_metallopeptidase"/>
</dbReference>
<feature type="binding site" evidence="14">
    <location>
        <position position="449"/>
    </location>
    <ligand>
        <name>Ca(2+)</name>
        <dbReference type="ChEBI" id="CHEBI:29108"/>
        <label>4</label>
    </ligand>
</feature>
<feature type="binding site" description="in inhibited form" evidence="14">
    <location>
        <position position="116"/>
    </location>
    <ligand>
        <name>Zn(2+)</name>
        <dbReference type="ChEBI" id="CHEBI:29105"/>
        <label>2</label>
        <note>catalytic</note>
    </ligand>
</feature>
<feature type="binding site" evidence="13">
    <location>
        <position position="296"/>
    </location>
    <ligand>
        <name>Zn(2+)</name>
        <dbReference type="ChEBI" id="CHEBI:29105"/>
        <label>2</label>
        <note>catalytic</note>
    </ligand>
</feature>
<dbReference type="PANTHER" id="PTHR10201">
    <property type="entry name" value="MATRIX METALLOPROTEINASE"/>
    <property type="match status" value="1"/>
</dbReference>
<feature type="binding site" evidence="14">
    <location>
        <position position="269"/>
    </location>
    <ligand>
        <name>Ca(2+)</name>
        <dbReference type="ChEBI" id="CHEBI:29108"/>
        <label>2</label>
    </ligand>
</feature>
<dbReference type="InterPro" id="IPR018486">
    <property type="entry name" value="Hemopexin_CS"/>
</dbReference>
<name>A0AAN9Z6C2_9ORTH</name>
<keyword evidence="6" id="KW-0378">Hydrolase</keyword>
<feature type="binding site" evidence="14">
    <location>
        <position position="275"/>
    </location>
    <ligand>
        <name>Ca(2+)</name>
        <dbReference type="ChEBI" id="CHEBI:29108"/>
        <label>3</label>
    </ligand>
</feature>
<feature type="compositionally biased region" description="Basic and acidic residues" evidence="18">
    <location>
        <begin position="376"/>
        <end position="397"/>
    </location>
</feature>
<evidence type="ECO:0000256" key="6">
    <source>
        <dbReference type="ARBA" id="ARBA00022801"/>
    </source>
</evidence>
<dbReference type="GO" id="GO:0030574">
    <property type="term" value="P:collagen catabolic process"/>
    <property type="evidence" value="ECO:0007669"/>
    <property type="project" value="TreeGrafter"/>
</dbReference>
<evidence type="ECO:0000256" key="8">
    <source>
        <dbReference type="ARBA" id="ARBA00022837"/>
    </source>
</evidence>
<evidence type="ECO:0000256" key="2">
    <source>
        <dbReference type="ARBA" id="ARBA00022670"/>
    </source>
</evidence>
<feature type="binding site" evidence="14">
    <location>
        <position position="247"/>
    </location>
    <ligand>
        <name>Zn(2+)</name>
        <dbReference type="ChEBI" id="CHEBI:29105"/>
        <label>1</label>
    </ligand>
</feature>
<evidence type="ECO:0000256" key="19">
    <source>
        <dbReference type="SAM" id="SignalP"/>
    </source>
</evidence>
<evidence type="ECO:0000256" key="11">
    <source>
        <dbReference type="ARBA" id="ARBA00023157"/>
    </source>
</evidence>
<feature type="short sequence motif" description="Cysteine switch" evidence="16">
    <location>
        <begin position="114"/>
        <end position="121"/>
    </location>
</feature>
<feature type="binding site" evidence="14">
    <location>
        <position position="262"/>
    </location>
    <ligand>
        <name>Zn(2+)</name>
        <dbReference type="ChEBI" id="CHEBI:29105"/>
        <label>1</label>
    </ligand>
</feature>
<evidence type="ECO:0000256" key="7">
    <source>
        <dbReference type="ARBA" id="ARBA00022833"/>
    </source>
</evidence>
<comment type="similarity">
    <text evidence="1">Belongs to the peptidase M10A family.</text>
</comment>
<feature type="binding site" evidence="14">
    <location>
        <position position="273"/>
    </location>
    <ligand>
        <name>Zn(2+)</name>
        <dbReference type="ChEBI" id="CHEBI:29105"/>
        <label>1</label>
    </ligand>
</feature>
<dbReference type="PIRSF" id="PIRSF001191">
    <property type="entry name" value="Peptidase_M10A_matrix"/>
    <property type="match status" value="1"/>
</dbReference>
<feature type="binding site" evidence="14">
    <location>
        <position position="271"/>
    </location>
    <ligand>
        <name>Ca(2+)</name>
        <dbReference type="ChEBI" id="CHEBI:29108"/>
        <label>2</label>
    </ligand>
</feature>
<accession>A0AAN9Z6C2</accession>
<feature type="binding site" evidence="14">
    <location>
        <position position="314"/>
    </location>
    <ligand>
        <name>Zn(2+)</name>
        <dbReference type="ChEBI" id="CHEBI:29105"/>
        <label>2</label>
        <note>catalytic</note>
    </ligand>
</feature>
<keyword evidence="2" id="KW-0645">Protease</keyword>
<dbReference type="PANTHER" id="PTHR10201:SF291">
    <property type="entry name" value="MATRIX METALLOPROTEINASE 1, ISOFORM C-RELATED"/>
    <property type="match status" value="1"/>
</dbReference>
<feature type="signal peptide" evidence="19">
    <location>
        <begin position="1"/>
        <end position="33"/>
    </location>
</feature>
<sequence length="648" mass="70568">MVLTTRRRRAGCVSRWGLVVALLALAVWPAVDSAPTQILQRTKQQIKTFGQGDAMEFLKKYGYLGKGGFNAKGTTGALLAEDTFKDAIKAYQAFSGLPVTGILDAATVQLMRTPRCGVKDVNPAEPAKGRHKRYVLEGSKWWKHALTYRVSQPLAAANTAPSSGGLGSWLGSWLGLGGGSGGAAKNVRGGGKKLEAAAAEAAVERALGVWAERSGLTFARAPAPAPAKGGAAPAPVDLDVRFERGAHGHCDDFDGRGGTLAHAYYPRFGGDAHFDADEHWTLGEYRGTNFFQVAVHEFGHSLGLRHSDDPDAVMAPVYRGYDPYFELHQDDIDAIQDLYGAPSHSPMQMAEQTQQQQQEDEEEEEQGKEDEDEETDQGKRSGEEEGGNKGQEDKGEDGNESEDGDGKEDRKEESEEVNEDTEEDEDEDEDREKEPDTPSNELCDDPSVDAMFNTPDGDINVLKGGHYYLLGVDGGVAPGYPRPLAERWPGLPAGVDAAFASAAGATYFFKGALYWRYDDAGAGPHLHDGYPRRIQHGLPGAPDAPDAALLRPADGRLYLFKGAEFWQYDRSRNSYTPRALAQWKGVPAGLDAAFFHGGYTYFFKAGLYYRFDDVAFKVDDGSPPFPRSSAAWWFGCKHTARAHELTDK</sequence>
<dbReference type="SMART" id="SM00235">
    <property type="entry name" value="ZnMc"/>
    <property type="match status" value="1"/>
</dbReference>
<feature type="binding site" evidence="14">
    <location>
        <position position="496"/>
    </location>
    <ligand>
        <name>Ca(2+)</name>
        <dbReference type="ChEBI" id="CHEBI:29108"/>
        <label>4</label>
    </ligand>
</feature>
<evidence type="ECO:0000256" key="14">
    <source>
        <dbReference type="PIRSR" id="PIRSR621190-2"/>
    </source>
</evidence>
<feature type="repeat" description="Hemopexin" evidence="17">
    <location>
        <begin position="542"/>
        <end position="586"/>
    </location>
</feature>
<comment type="cofactor">
    <cofactor evidence="14">
        <name>Ca(2+)</name>
        <dbReference type="ChEBI" id="CHEBI:29108"/>
    </cofactor>
    <text evidence="14">Can bind about 5 Ca(2+) ions per subunit.</text>
</comment>
<dbReference type="InterPro" id="IPR018487">
    <property type="entry name" value="Hemopexin-like_repeat"/>
</dbReference>
<dbReference type="InterPro" id="IPR033739">
    <property type="entry name" value="M10A_MMP"/>
</dbReference>
<feature type="binding site" evidence="14">
    <location>
        <position position="591"/>
    </location>
    <ligand>
        <name>Ca(2+)</name>
        <dbReference type="ChEBI" id="CHEBI:29108"/>
        <label>4</label>
    </ligand>
</feature>
<dbReference type="InterPro" id="IPR024079">
    <property type="entry name" value="MetalloPept_cat_dom_sf"/>
</dbReference>
<dbReference type="PRINTS" id="PR00138">
    <property type="entry name" value="MATRIXIN"/>
</dbReference>
<dbReference type="Pfam" id="PF00045">
    <property type="entry name" value="Hemopexin"/>
    <property type="match status" value="3"/>
</dbReference>
<feature type="chain" id="PRO_5042942993" description="Peptidase metallopeptidase domain-containing protein" evidence="19">
    <location>
        <begin position="34"/>
        <end position="648"/>
    </location>
</feature>
<evidence type="ECO:0000256" key="3">
    <source>
        <dbReference type="ARBA" id="ARBA00022723"/>
    </source>
</evidence>
<dbReference type="Pfam" id="PF01471">
    <property type="entry name" value="PG_binding_1"/>
    <property type="match status" value="1"/>
</dbReference>
<dbReference type="PROSITE" id="PS51642">
    <property type="entry name" value="HEMOPEXIN_2"/>
    <property type="match status" value="4"/>
</dbReference>
<evidence type="ECO:0000256" key="16">
    <source>
        <dbReference type="PIRSR" id="PIRSR621190-5"/>
    </source>
</evidence>
<feature type="binding site" evidence="13">
    <location>
        <position position="306"/>
    </location>
    <ligand>
        <name>Zn(2+)</name>
        <dbReference type="ChEBI" id="CHEBI:29105"/>
        <label>2</label>
        <note>catalytic</note>
    </ligand>
</feature>
<evidence type="ECO:0000313" key="21">
    <source>
        <dbReference type="EMBL" id="KAK7863295.1"/>
    </source>
</evidence>
<organism evidence="21 22">
    <name type="scientific">Gryllus longicercus</name>
    <dbReference type="NCBI Taxonomy" id="2509291"/>
    <lineage>
        <taxon>Eukaryota</taxon>
        <taxon>Metazoa</taxon>
        <taxon>Ecdysozoa</taxon>
        <taxon>Arthropoda</taxon>
        <taxon>Hexapoda</taxon>
        <taxon>Insecta</taxon>
        <taxon>Pterygota</taxon>
        <taxon>Neoptera</taxon>
        <taxon>Polyneoptera</taxon>
        <taxon>Orthoptera</taxon>
        <taxon>Ensifera</taxon>
        <taxon>Gryllidea</taxon>
        <taxon>Grylloidea</taxon>
        <taxon>Gryllidae</taxon>
        <taxon>Gryllinae</taxon>
        <taxon>Gryllus</taxon>
    </lineage>
</organism>
<keyword evidence="7 13" id="KW-0862">Zinc</keyword>
<evidence type="ECO:0000256" key="18">
    <source>
        <dbReference type="SAM" id="MobiDB-lite"/>
    </source>
</evidence>
<reference evidence="21 22" key="1">
    <citation type="submission" date="2024-03" db="EMBL/GenBank/DDBJ databases">
        <title>The genome assembly and annotation of the cricket Gryllus longicercus Weissman &amp; Gray.</title>
        <authorList>
            <person name="Szrajer S."/>
            <person name="Gray D."/>
            <person name="Ylla G."/>
        </authorList>
    </citation>
    <scope>NUCLEOTIDE SEQUENCE [LARGE SCALE GENOMIC DNA]</scope>
    <source>
        <strain evidence="21">DAG 2021-001</strain>
        <tissue evidence="21">Whole body minus gut</tissue>
    </source>
</reference>
<feature type="binding site" evidence="14">
    <location>
        <position position="278"/>
    </location>
    <ligand>
        <name>Ca(2+)</name>
        <dbReference type="ChEBI" id="CHEBI:29108"/>
        <label>3</label>
    </ligand>
</feature>
<evidence type="ECO:0000256" key="5">
    <source>
        <dbReference type="ARBA" id="ARBA00022737"/>
    </source>
</evidence>
<feature type="binding site" evidence="14">
    <location>
        <position position="237"/>
    </location>
    <ligand>
        <name>Ca(2+)</name>
        <dbReference type="ChEBI" id="CHEBI:29108"/>
        <label>2</label>
    </ligand>
</feature>
<dbReference type="InterPro" id="IPR036365">
    <property type="entry name" value="PGBD-like_sf"/>
</dbReference>
<feature type="compositionally biased region" description="Acidic residues" evidence="18">
    <location>
        <begin position="414"/>
        <end position="431"/>
    </location>
</feature>
<dbReference type="Proteomes" id="UP001378592">
    <property type="component" value="Unassembled WGS sequence"/>
</dbReference>
<evidence type="ECO:0000256" key="17">
    <source>
        <dbReference type="PROSITE-ProRule" id="PRU01011"/>
    </source>
</evidence>